<dbReference type="SUPFAM" id="SSF48403">
    <property type="entry name" value="Ankyrin repeat"/>
    <property type="match status" value="1"/>
</dbReference>
<evidence type="ECO:0000256" key="1">
    <source>
        <dbReference type="SAM" id="MobiDB-lite"/>
    </source>
</evidence>
<protein>
    <recommendedName>
        <fullName evidence="4">Ankyrin repeat-containing protein</fullName>
    </recommendedName>
</protein>
<evidence type="ECO:0000313" key="2">
    <source>
        <dbReference type="EMBL" id="RAP38016.1"/>
    </source>
</evidence>
<proteinExistence type="predicted"/>
<dbReference type="AlphaFoldDB" id="A0A364LMY5"/>
<dbReference type="EMBL" id="MVJN01000002">
    <property type="protein sequence ID" value="RAP38016.1"/>
    <property type="molecule type" value="Genomic_DNA"/>
</dbReference>
<reference evidence="2 3" key="1">
    <citation type="submission" date="2017-02" db="EMBL/GenBank/DDBJ databases">
        <title>Legionella quilivanii strain from human: case report and whole genome sequencing analysis.</title>
        <authorList>
            <person name="Lalancette C."/>
            <person name="Leduc J.-M."/>
            <person name="Levesque S."/>
            <person name="Fournier E."/>
            <person name="Saoud J."/>
            <person name="Faucher S.P."/>
            <person name="Bernard K."/>
            <person name="Martineau C."/>
            <person name="Longtin J."/>
        </authorList>
    </citation>
    <scope>NUCLEOTIDE SEQUENCE [LARGE SCALE GENOMIC DNA]</scope>
    <source>
        <strain evidence="2 3">ID143958</strain>
    </source>
</reference>
<organism evidence="2 3">
    <name type="scientific">Legionella quinlivanii</name>
    <dbReference type="NCBI Taxonomy" id="45073"/>
    <lineage>
        <taxon>Bacteria</taxon>
        <taxon>Pseudomonadati</taxon>
        <taxon>Pseudomonadota</taxon>
        <taxon>Gammaproteobacteria</taxon>
        <taxon>Legionellales</taxon>
        <taxon>Legionellaceae</taxon>
        <taxon>Legionella</taxon>
    </lineage>
</organism>
<feature type="region of interest" description="Disordered" evidence="1">
    <location>
        <begin position="546"/>
        <end position="585"/>
    </location>
</feature>
<dbReference type="Proteomes" id="UP000249458">
    <property type="component" value="Unassembled WGS sequence"/>
</dbReference>
<accession>A0A364LMY5</accession>
<dbReference type="InterPro" id="IPR036770">
    <property type="entry name" value="Ankyrin_rpt-contain_sf"/>
</dbReference>
<name>A0A364LMY5_9GAMM</name>
<comment type="caution">
    <text evidence="2">The sequence shown here is derived from an EMBL/GenBank/DDBJ whole genome shotgun (WGS) entry which is preliminary data.</text>
</comment>
<dbReference type="Gene3D" id="1.25.40.20">
    <property type="entry name" value="Ankyrin repeat-containing domain"/>
    <property type="match status" value="1"/>
</dbReference>
<sequence length="585" mass="64876">MPGSEPQAPLGYTSNKEMSQDFLIPMINRILEKGGINLTANDDGICNGLAAVYIKYALQGKSSEFAAMLNAINQRGQQAIMEGIDESPPPSTSSDNEISDSDINRFIQEVVYCFLPDEFDKQLSQVDAVHLVTVPVEKPVESPDGNVTRITEPQKLQSVYKLGLVAEKGAWKQIFNKMRAPDTAWHVGSLDHAVAVHVNKEGNFEVYDPNYRKIAVFKDGHPKPESTAAGQLENFLFRRFAMETNKMALSIDVVAHPQATIDFKFPDKESFIIDNLISRYPDAANNALMNSNGAPYNQLAMAARVNDTEMIRLWLEKGSSSSHVALLVAVQDNRLDSLDVLLQNQYRHCLNDPENSPLSAYYDAVKVALKKGRAESLGKLLNDQDIASSISELLQNEKQGMQFQLELLSHAAKSRNPNCIRMFTNFLKDNVPDLDLAQLINSGNVLEIAREAGNPQCLQILKNLVAEKPGMAQDSANDLNSAEDEMPAYPSNEEEVKHFIWRLPSFRAVISMIVDKIASFFRSSKAETDSSTQKYKTQIDEVKSVTRISEDPAATSQSIKSRLSIEKASNEDAPEAPNSLNQFTS</sequence>
<evidence type="ECO:0000313" key="3">
    <source>
        <dbReference type="Proteomes" id="UP000249458"/>
    </source>
</evidence>
<evidence type="ECO:0008006" key="4">
    <source>
        <dbReference type="Google" id="ProtNLM"/>
    </source>
</evidence>
<dbReference type="RefSeq" id="WP_112218565.1">
    <property type="nucleotide sequence ID" value="NZ_MVJN01000002.1"/>
</dbReference>
<gene>
    <name evidence="2" type="ORF">B1207_03235</name>
</gene>